<evidence type="ECO:0000256" key="1">
    <source>
        <dbReference type="SAM" id="Phobius"/>
    </source>
</evidence>
<feature type="transmembrane region" description="Helical" evidence="1">
    <location>
        <begin position="326"/>
        <end position="346"/>
    </location>
</feature>
<keyword evidence="1" id="KW-1133">Transmembrane helix</keyword>
<feature type="transmembrane region" description="Helical" evidence="1">
    <location>
        <begin position="208"/>
        <end position="227"/>
    </location>
</feature>
<dbReference type="RefSeq" id="WP_006067715.1">
    <property type="nucleotide sequence ID" value="NZ_CP031305.1"/>
</dbReference>
<dbReference type="EMBL" id="CP031305">
    <property type="protein sequence ID" value="QCC53038.1"/>
    <property type="molecule type" value="Genomic_DNA"/>
</dbReference>
<proteinExistence type="predicted"/>
<geneLocation type="plasmid" evidence="3">
    <name>unnamed1</name>
</geneLocation>
<dbReference type="KEGG" id="nbg:DV706_00200"/>
<dbReference type="Proteomes" id="UP000296822">
    <property type="component" value="Plasmid unnamed1"/>
</dbReference>
<evidence type="ECO:0008006" key="5">
    <source>
        <dbReference type="Google" id="ProtNLM"/>
    </source>
</evidence>
<keyword evidence="3" id="KW-0614">Plasmid</keyword>
<dbReference type="Proteomes" id="UP000296822">
    <property type="component" value="Chromosome"/>
</dbReference>
<protein>
    <recommendedName>
        <fullName evidence="5">Glycosyltransferase RgtA/B/C/D-like domain-containing protein</fullName>
    </recommendedName>
</protein>
<dbReference type="EMBL" id="CP031306">
    <property type="protein sequence ID" value="QCC56269.1"/>
    <property type="molecule type" value="Genomic_DNA"/>
</dbReference>
<evidence type="ECO:0000313" key="4">
    <source>
        <dbReference type="Proteomes" id="UP000296822"/>
    </source>
</evidence>
<feature type="transmembrane region" description="Helical" evidence="1">
    <location>
        <begin position="134"/>
        <end position="155"/>
    </location>
</feature>
<evidence type="ECO:0000313" key="2">
    <source>
        <dbReference type="EMBL" id="QCC53038.1"/>
    </source>
</evidence>
<feature type="transmembrane region" description="Helical" evidence="1">
    <location>
        <begin position="239"/>
        <end position="259"/>
    </location>
</feature>
<accession>A0A4D6HQE8</accession>
<feature type="transmembrane region" description="Helical" evidence="1">
    <location>
        <begin position="41"/>
        <end position="59"/>
    </location>
</feature>
<name>A0A4D6HQE8_9EURY</name>
<keyword evidence="1" id="KW-0472">Membrane</keyword>
<evidence type="ECO:0000313" key="3">
    <source>
        <dbReference type="EMBL" id="QCC56269.1"/>
    </source>
</evidence>
<feature type="transmembrane region" description="Helical" evidence="1">
    <location>
        <begin position="80"/>
        <end position="99"/>
    </location>
</feature>
<feature type="transmembrane region" description="Helical" evidence="1">
    <location>
        <begin position="17"/>
        <end position="35"/>
    </location>
</feature>
<dbReference type="AlphaFoldDB" id="A0A4D6HQE8"/>
<feature type="transmembrane region" description="Helical" evidence="1">
    <location>
        <begin position="454"/>
        <end position="474"/>
    </location>
</feature>
<sequence length="620" mass="68857">MNAVVDRDRIFDLTVRIFLVLLPIAGVLGVAVPFLVGMTDFSVLGIYLAVPMILAPFVVRSVSTNARNRSVSFDSLDWRVPSILIHASVALMIYLTASFAVRPTWFFVVYAVVYALLFVLVLSGTGPVHVALSLYHLCLTLLVSIFSVTLNYNYFIGREDLPPHHAMIQSIYETGTMPEAAEIYEQFALWHVYVGSTSSLSGQWLDSYTALMLLSGSIFAAGVPMVYALAMRLVSNERVALLSCLVLIAIPEYVFYGMYSISRSVTSVLFVALLVTLVASASPRMRLLRILFIGGIVVYHPVTIPFLAVLLGILYGAERMCSGRPYVVDTFTVSIIGVVTAVYWFYRAEFFSSYFLTRLVEMGTELVYGGASGEGAPSGIFEAPWREVANYTPYSFLVLFVLVGFLSWFLRDRERSGAFASFAVASVVMIPLLYPSPVLIVDALAGVHLTEGRFAHYGFVFIALTGGYGLYALLSVGGKRGLLVLIVLLSCFSFVAVSNDFVSSDNPVVDRPFYTYYLTEQEERTFERVLEIHEGALGADHITCHYAENIHEAECNAFPVENETIVHAEFDGVVIREDEFEKRPVYTAEDDAYVSAEKMAWDELAERNRVHDSGTVSYYR</sequence>
<dbReference type="GeneID" id="39852988"/>
<feature type="transmembrane region" description="Helical" evidence="1">
    <location>
        <begin position="105"/>
        <end position="122"/>
    </location>
</feature>
<keyword evidence="1" id="KW-0812">Transmembrane</keyword>
<dbReference type="KEGG" id="nbg:DV706_17070"/>
<feature type="transmembrane region" description="Helical" evidence="1">
    <location>
        <begin position="481"/>
        <end position="498"/>
    </location>
</feature>
<organism evidence="3 4">
    <name type="scientific">Natronorubrum bangense</name>
    <dbReference type="NCBI Taxonomy" id="61858"/>
    <lineage>
        <taxon>Archaea</taxon>
        <taxon>Methanobacteriati</taxon>
        <taxon>Methanobacteriota</taxon>
        <taxon>Stenosarchaea group</taxon>
        <taxon>Halobacteria</taxon>
        <taxon>Halobacteriales</taxon>
        <taxon>Natrialbaceae</taxon>
        <taxon>Natronorubrum</taxon>
    </lineage>
</organism>
<feature type="transmembrane region" description="Helical" evidence="1">
    <location>
        <begin position="391"/>
        <end position="410"/>
    </location>
</feature>
<feature type="transmembrane region" description="Helical" evidence="1">
    <location>
        <begin position="417"/>
        <end position="434"/>
    </location>
</feature>
<reference evidence="3 4" key="1">
    <citation type="journal article" date="2019" name="Nat. Commun.">
        <title>A new type of DNA phosphorothioation-based antiviral system in archaea.</title>
        <authorList>
            <person name="Xiong L."/>
            <person name="Liu S."/>
            <person name="Chen S."/>
            <person name="Xiao Y."/>
            <person name="Zhu B."/>
            <person name="Gao Y."/>
            <person name="Zhang Y."/>
            <person name="Chen B."/>
            <person name="Luo J."/>
            <person name="Deng Z."/>
            <person name="Chen X."/>
            <person name="Wang L."/>
            <person name="Chen S."/>
        </authorList>
    </citation>
    <scope>NUCLEOTIDE SEQUENCE [LARGE SCALE GENOMIC DNA]</scope>
    <source>
        <strain evidence="3 4">JCM 10635</strain>
        <plasmid evidence="3 4">unnamed1</plasmid>
    </source>
</reference>
<gene>
    <name evidence="2" type="ORF">DV706_00200</name>
    <name evidence="3" type="ORF">DV706_17070</name>
</gene>
<feature type="transmembrane region" description="Helical" evidence="1">
    <location>
        <begin position="290"/>
        <end position="314"/>
    </location>
</feature>